<dbReference type="EMBL" id="JAPDFR010000001">
    <property type="protein sequence ID" value="KAK0391453.1"/>
    <property type="molecule type" value="Genomic_DNA"/>
</dbReference>
<keyword evidence="2" id="KW-0812">Transmembrane</keyword>
<proteinExistence type="predicted"/>
<evidence type="ECO:0000313" key="3">
    <source>
        <dbReference type="EMBL" id="KAK0391453.1"/>
    </source>
</evidence>
<gene>
    <name evidence="3" type="ORF">NLU13_0954</name>
</gene>
<name>A0AA39GRH8_SARSR</name>
<feature type="compositionally biased region" description="Basic and acidic residues" evidence="1">
    <location>
        <begin position="253"/>
        <end position="269"/>
    </location>
</feature>
<keyword evidence="4" id="KW-1185">Reference proteome</keyword>
<feature type="compositionally biased region" description="Low complexity" evidence="1">
    <location>
        <begin position="110"/>
        <end position="145"/>
    </location>
</feature>
<accession>A0AA39GRH8</accession>
<keyword evidence="2" id="KW-1133">Transmembrane helix</keyword>
<dbReference type="AlphaFoldDB" id="A0AA39GRH8"/>
<sequence length="269" mass="27836">MGEPQMPMTTIPPFQNQQVLPSCAVGCDALYAANAPCVPPEAPQAAASVYTNCFCSQGVLAPLATGTVGVCDGNCDETGLSSIASWYRGICKIGSIEDTPNNGNGGNAGNNGNNNNNNNNNNGGNNGGVSSSTSSGTGQATSVGSSSGGGGGGDWLSNHWKWVVMIVILVVAIAGIWVGACIWRRRYLKKKDRQTSLGQKHSGSATRPSWGPPVTGSGNVATPAAVYGDPGSDRGSKRLTRGVFGSAPTSVFEEEKPKEKKKWTVRERT</sequence>
<organism evidence="3 4">
    <name type="scientific">Sarocladium strictum</name>
    <name type="common">Black bundle disease fungus</name>
    <name type="synonym">Acremonium strictum</name>
    <dbReference type="NCBI Taxonomy" id="5046"/>
    <lineage>
        <taxon>Eukaryota</taxon>
        <taxon>Fungi</taxon>
        <taxon>Dikarya</taxon>
        <taxon>Ascomycota</taxon>
        <taxon>Pezizomycotina</taxon>
        <taxon>Sordariomycetes</taxon>
        <taxon>Hypocreomycetidae</taxon>
        <taxon>Hypocreales</taxon>
        <taxon>Sarocladiaceae</taxon>
        <taxon>Sarocladium</taxon>
    </lineage>
</organism>
<evidence type="ECO:0000256" key="2">
    <source>
        <dbReference type="SAM" id="Phobius"/>
    </source>
</evidence>
<reference evidence="3" key="1">
    <citation type="submission" date="2022-10" db="EMBL/GenBank/DDBJ databases">
        <title>Determination and structural analysis of whole genome sequence of Sarocladium strictum F4-1.</title>
        <authorList>
            <person name="Hu L."/>
            <person name="Jiang Y."/>
        </authorList>
    </citation>
    <scope>NUCLEOTIDE SEQUENCE</scope>
    <source>
        <strain evidence="3">F4-1</strain>
    </source>
</reference>
<protein>
    <recommendedName>
        <fullName evidence="5">Integral membrane protein</fullName>
    </recommendedName>
</protein>
<comment type="caution">
    <text evidence="3">The sequence shown here is derived from an EMBL/GenBank/DDBJ whole genome shotgun (WGS) entry which is preliminary data.</text>
</comment>
<evidence type="ECO:0000256" key="1">
    <source>
        <dbReference type="SAM" id="MobiDB-lite"/>
    </source>
</evidence>
<dbReference type="Proteomes" id="UP001175261">
    <property type="component" value="Unassembled WGS sequence"/>
</dbReference>
<feature type="region of interest" description="Disordered" evidence="1">
    <location>
        <begin position="192"/>
        <end position="269"/>
    </location>
</feature>
<evidence type="ECO:0008006" key="5">
    <source>
        <dbReference type="Google" id="ProtNLM"/>
    </source>
</evidence>
<feature type="transmembrane region" description="Helical" evidence="2">
    <location>
        <begin position="162"/>
        <end position="183"/>
    </location>
</feature>
<evidence type="ECO:0000313" key="4">
    <source>
        <dbReference type="Proteomes" id="UP001175261"/>
    </source>
</evidence>
<feature type="region of interest" description="Disordered" evidence="1">
    <location>
        <begin position="102"/>
        <end position="150"/>
    </location>
</feature>
<keyword evidence="2" id="KW-0472">Membrane</keyword>
<feature type="compositionally biased region" description="Polar residues" evidence="1">
    <location>
        <begin position="195"/>
        <end position="207"/>
    </location>
</feature>